<name>A0AAD1R8B2_PELCU</name>
<feature type="region of interest" description="Disordered" evidence="1">
    <location>
        <begin position="44"/>
        <end position="65"/>
    </location>
</feature>
<dbReference type="GO" id="GO:1905515">
    <property type="term" value="P:non-motile cilium assembly"/>
    <property type="evidence" value="ECO:0007669"/>
    <property type="project" value="InterPro"/>
</dbReference>
<reference evidence="2" key="1">
    <citation type="submission" date="2022-03" db="EMBL/GenBank/DDBJ databases">
        <authorList>
            <person name="Alioto T."/>
            <person name="Alioto T."/>
            <person name="Gomez Garrido J."/>
        </authorList>
    </citation>
    <scope>NUCLEOTIDE SEQUENCE</scope>
</reference>
<dbReference type="GO" id="GO:0005813">
    <property type="term" value="C:centrosome"/>
    <property type="evidence" value="ECO:0007669"/>
    <property type="project" value="InterPro"/>
</dbReference>
<feature type="compositionally biased region" description="Polar residues" evidence="1">
    <location>
        <begin position="132"/>
        <end position="155"/>
    </location>
</feature>
<organism evidence="2 3">
    <name type="scientific">Pelobates cultripes</name>
    <name type="common">Western spadefoot toad</name>
    <dbReference type="NCBI Taxonomy" id="61616"/>
    <lineage>
        <taxon>Eukaryota</taxon>
        <taxon>Metazoa</taxon>
        <taxon>Chordata</taxon>
        <taxon>Craniata</taxon>
        <taxon>Vertebrata</taxon>
        <taxon>Euteleostomi</taxon>
        <taxon>Amphibia</taxon>
        <taxon>Batrachia</taxon>
        <taxon>Anura</taxon>
        <taxon>Pelobatoidea</taxon>
        <taxon>Pelobatidae</taxon>
        <taxon>Pelobates</taxon>
    </lineage>
</organism>
<feature type="compositionally biased region" description="Basic and acidic residues" evidence="1">
    <location>
        <begin position="51"/>
        <end position="65"/>
    </location>
</feature>
<keyword evidence="3" id="KW-1185">Reference proteome</keyword>
<feature type="region of interest" description="Disordered" evidence="1">
    <location>
        <begin position="132"/>
        <end position="158"/>
    </location>
</feature>
<dbReference type="PANTHER" id="PTHR31191">
    <property type="entry name" value="CENTROSOMAL PROTEIN CEP126"/>
    <property type="match status" value="1"/>
</dbReference>
<dbReference type="InterPro" id="IPR028257">
    <property type="entry name" value="CEP126"/>
</dbReference>
<evidence type="ECO:0000313" key="3">
    <source>
        <dbReference type="Proteomes" id="UP001295444"/>
    </source>
</evidence>
<dbReference type="AlphaFoldDB" id="A0AAD1R8B2"/>
<dbReference type="Proteomes" id="UP001295444">
    <property type="component" value="Chromosome 01"/>
</dbReference>
<protein>
    <submittedName>
        <fullName evidence="2">Centrosomal of 126 kDa</fullName>
    </submittedName>
</protein>
<feature type="region of interest" description="Disordered" evidence="1">
    <location>
        <begin position="492"/>
        <end position="526"/>
    </location>
</feature>
<proteinExistence type="predicted"/>
<dbReference type="GO" id="GO:0007052">
    <property type="term" value="P:mitotic spindle organization"/>
    <property type="evidence" value="ECO:0007669"/>
    <property type="project" value="InterPro"/>
</dbReference>
<dbReference type="GO" id="GO:0030496">
    <property type="term" value="C:midbody"/>
    <property type="evidence" value="ECO:0007669"/>
    <property type="project" value="TreeGrafter"/>
</dbReference>
<dbReference type="GO" id="GO:0031122">
    <property type="term" value="P:cytoplasmic microtubule organization"/>
    <property type="evidence" value="ECO:0007669"/>
    <property type="project" value="InterPro"/>
</dbReference>
<accession>A0AAD1R8B2</accession>
<dbReference type="EMBL" id="OW240912">
    <property type="protein sequence ID" value="CAH2225406.1"/>
    <property type="molecule type" value="Genomic_DNA"/>
</dbReference>
<evidence type="ECO:0000313" key="2">
    <source>
        <dbReference type="EMBL" id="CAH2225406.1"/>
    </source>
</evidence>
<feature type="region of interest" description="Disordered" evidence="1">
    <location>
        <begin position="667"/>
        <end position="701"/>
    </location>
</feature>
<evidence type="ECO:0000256" key="1">
    <source>
        <dbReference type="SAM" id="MobiDB-lite"/>
    </source>
</evidence>
<sequence>MQNRHTKSYSNLKTQLEIDLEEERQTLLQDQKVYRMRAQKLSVETNRRRKALEEKRKEEEEKEQKFREEVLQQRKLKLQEATEKFQRAHLPPSQRRRTAYVVSRKPTPNLEDALEQIQGSVSSTNYYLFPNRNSSNTRSRGTPSSLFSAGNGTWHKNQRPDSTLGFERLVHEQKIPNTNQFDSNRLYFQHKLEEAQRLLEEHHLSNLQNFHQEVNQLARSKSLDSLDSLEEELDEKDQRNVLEDFICENGYKEISPYSINNSDPETKHCTVNENTSYLNDKNLLFDQMPTAKYLHSRDQAIMLARTTEQQGTNNFIQNEITHTENALVTQNQENAQKFIFDHKIRNYDLGSGEKRTSHFVVVPSKAWATPDPASGDASQGSVPHENKETIKHQGVSFKPTVTQPLATPVVVPLVEWERSASKCHDGVGTYVKKDINVVLSDARTNNLTATNNADFISMNNKRTEYLDSKNQELLVHEDPSFMSSVNKDFGVLHDQSPSSSSTSVTPTDPEPGFIGQYRKTRNNASGKDGNRLLKSILKKGSKYENGYIRGMGFSKVLHLGDKSNLGVRDSVELTKEKENKKIICKKLRWLDEIDKMMDGKDAVVVNKRVSGVEKAMSENLSSTSHQGCAFSNTNLLPERTEPLSVPQSSVFSTGYHFTKQAWVTSKGVESNSSEHNSRNLPKAKTKLVKRPKSAKNQYTVTHRNRKGTIIRPQSATEASKILKSQGKVMMPHPPPRPALENNSGQNATDAKMQYVNNNNYQFNNSSNSSHITAKDTGSNQSLVRASSNLMTNQNCNSSEPAIKSVLALNNDRPLAVQEPSSGPTKRYPIYGENGLRLDHTPTDEEIALLWQGVRSALNHKNAGDFRSGELASNLNSLRPNLSHVLIDGGTLLTNWKSFSRMNGAFSPANNGYITLARRKQIADSSENKRRALLEQRKGRANSAGLRNHHVQNPHTLKINPFPSTHEPFQAYNTPRFNEVSDSTAQFMVAENLVETSATDGEILAAMQAIPTKQNVLNHKAHTIGPSALSLEEQKLLQSLDRLNQRLQNVQDVIVKPPIAANGFKSPLNIQQLSSQPTENTTQMTKYRSFSADPRTRLQRRY</sequence>
<dbReference type="PANTHER" id="PTHR31191:SF4">
    <property type="entry name" value="CENTROSOMAL PROTEIN OF 126 KDA"/>
    <property type="match status" value="1"/>
</dbReference>
<gene>
    <name evidence="2" type="ORF">PECUL_23A026144</name>
</gene>
<dbReference type="Pfam" id="PF15352">
    <property type="entry name" value="K1377"/>
    <property type="match status" value="3"/>
</dbReference>
<feature type="compositionally biased region" description="Low complexity" evidence="1">
    <location>
        <begin position="496"/>
        <end position="507"/>
    </location>
</feature>
<feature type="compositionally biased region" description="Basic residues" evidence="1">
    <location>
        <begin position="681"/>
        <end position="693"/>
    </location>
</feature>
<dbReference type="GO" id="GO:0097546">
    <property type="term" value="C:ciliary base"/>
    <property type="evidence" value="ECO:0007669"/>
    <property type="project" value="InterPro"/>
</dbReference>